<accession>A0A081ICT0</accession>
<dbReference type="KEGG" id="pvv:PVVCY_0600900"/>
<evidence type="ECO:0000313" key="1">
    <source>
        <dbReference type="EMBL" id="KEG01488.1"/>
    </source>
</evidence>
<dbReference type="OrthoDB" id="392213at2759"/>
<dbReference type="AlphaFoldDB" id="A0A081ICT0"/>
<dbReference type="RefSeq" id="XP_008625455.2">
    <property type="nucleotide sequence ID" value="XM_008627233.2"/>
</dbReference>
<dbReference type="Proteomes" id="UP000030681">
    <property type="component" value="Unassembled WGS sequence"/>
</dbReference>
<gene>
    <name evidence="1" type="ORF">YYE_03584</name>
</gene>
<evidence type="ECO:0000313" key="2">
    <source>
        <dbReference type="Proteomes" id="UP000030681"/>
    </source>
</evidence>
<dbReference type="EMBL" id="KL446951">
    <property type="protein sequence ID" value="KEG01488.1"/>
    <property type="molecule type" value="Genomic_DNA"/>
</dbReference>
<protein>
    <submittedName>
        <fullName evidence="1">Uncharacterized protein</fullName>
    </submittedName>
</protein>
<reference evidence="1 2" key="1">
    <citation type="submission" date="2013-02" db="EMBL/GenBank/DDBJ databases">
        <title>The Genome Sequence of Plasmodium vinckei vinckei.</title>
        <authorList>
            <consortium name="The Broad Institute Genome Sequencing Platform"/>
            <consortium name="The Broad Institute Genome Sequencing Center for Infectious Disease"/>
            <person name="Neafsey D."/>
            <person name="Cheeseman I."/>
            <person name="Volkman S."/>
            <person name="Adams J."/>
            <person name="Walker B."/>
            <person name="Young S.K."/>
            <person name="Zeng Q."/>
            <person name="Gargeya S."/>
            <person name="Fitzgerald M."/>
            <person name="Haas B."/>
            <person name="Abouelleil A."/>
            <person name="Alvarado L."/>
            <person name="Arachchi H.M."/>
            <person name="Berlin A.M."/>
            <person name="Chapman S.B."/>
            <person name="Dewar J."/>
            <person name="Goldberg J."/>
            <person name="Griggs A."/>
            <person name="Gujja S."/>
            <person name="Hansen M."/>
            <person name="Howarth C."/>
            <person name="Imamovic A."/>
            <person name="Larimer J."/>
            <person name="McCowan C."/>
            <person name="Murphy C."/>
            <person name="Neiman D."/>
            <person name="Pearson M."/>
            <person name="Priest M."/>
            <person name="Roberts A."/>
            <person name="Saif S."/>
            <person name="Shea T."/>
            <person name="Sisk P."/>
            <person name="Sykes S."/>
            <person name="Wortman J."/>
            <person name="Nusbaum C."/>
            <person name="Birren B."/>
        </authorList>
    </citation>
    <scope>NUCLEOTIDE SEQUENCE [LARGE SCALE GENOMIC DNA]</scope>
    <source>
        <strain evidence="2">vinckei</strain>
    </source>
</reference>
<sequence length="214" mass="25040">MKREIMNEQSKLQNIEIRGSENQSKYCPSGELNGNSYFNNNTEYYINGVKEKKNIEGIYIDEKKSKEGIYTDEKKSNGDIKLIENGLTEICSIPKVIKKSFDINHDGELISYVYTLVSFKNYNIFFVTHNGKFASWVYTYNITMPFSLEHESEIILGERNYPYLEIFCTQFIKNNAQQLNYKSIMFAISLYKMAFDNTDILTQIFSNFKDMIKP</sequence>
<name>A0A081ICT0_PLAVN</name>
<proteinExistence type="predicted"/>
<organism evidence="1 2">
    <name type="scientific">Plasmodium vinckei vinckei</name>
    <dbReference type="NCBI Taxonomy" id="54757"/>
    <lineage>
        <taxon>Eukaryota</taxon>
        <taxon>Sar</taxon>
        <taxon>Alveolata</taxon>
        <taxon>Apicomplexa</taxon>
        <taxon>Aconoidasida</taxon>
        <taxon>Haemosporida</taxon>
        <taxon>Plasmodiidae</taxon>
        <taxon>Plasmodium</taxon>
        <taxon>Plasmodium (Vinckeia)</taxon>
    </lineage>
</organism>
<dbReference type="GeneID" id="19961790"/>